<reference evidence="17 23" key="2">
    <citation type="submission" date="2016-05" db="EMBL/GenBank/DDBJ databases">
        <authorList>
            <person name="Lee J.-Y."/>
            <person name="Kim E.B."/>
            <person name="Choi Y.-J."/>
        </authorList>
    </citation>
    <scope>NUCLEOTIDE SEQUENCE [LARGE SCALE GENOMIC DNA]</scope>
    <source>
        <strain evidence="17 23">KLA006</strain>
    </source>
</reference>
<dbReference type="GO" id="GO:0004595">
    <property type="term" value="F:pantetheine-phosphate adenylyltransferase activity"/>
    <property type="evidence" value="ECO:0007669"/>
    <property type="project" value="UniProtKB-UniRule"/>
</dbReference>
<dbReference type="EMBL" id="QFAS01000005">
    <property type="protein sequence ID" value="PWG52886.1"/>
    <property type="molecule type" value="Genomic_DNA"/>
</dbReference>
<accession>A0A089QF43</accession>
<dbReference type="PANTHER" id="PTHR21342">
    <property type="entry name" value="PHOSPHOPANTETHEINE ADENYLYLTRANSFERASE"/>
    <property type="match status" value="1"/>
</dbReference>
<reference evidence="18 24" key="5">
    <citation type="submission" date="2018-05" db="EMBL/GenBank/DDBJ databases">
        <title>Lactobacillus salivarius genome sequencing and assembly.</title>
        <authorList>
            <person name="Audisio C."/>
            <person name="Albarracin L."/>
            <person name="Torres M.J."/>
            <person name="Hebert E.M."/>
            <person name="Saavedra L."/>
        </authorList>
    </citation>
    <scope>NUCLEOTIDE SEQUENCE [LARGE SCALE GENOMIC DNA]</scope>
    <source>
        <strain evidence="18 24">A3iob</strain>
    </source>
</reference>
<reference evidence="13" key="7">
    <citation type="submission" date="2023-02" db="EMBL/GenBank/DDBJ databases">
        <title>Draft Whole-Genome Sequences of competitive exclusion Lactobacillus salivarius strains for Poultry.</title>
        <authorList>
            <person name="Ma L.M."/>
            <person name="Lopez-Guerra N."/>
            <person name="Zhang G."/>
        </authorList>
    </citation>
    <scope>NUCLEOTIDE SEQUENCE</scope>
    <source>
        <strain evidence="13">Salm-9</strain>
    </source>
</reference>
<dbReference type="RefSeq" id="WP_011475856.1">
    <property type="nucleotide sequence ID" value="NZ_CP007646.1"/>
</dbReference>
<evidence type="ECO:0000256" key="4">
    <source>
        <dbReference type="ARBA" id="ARBA00022741"/>
    </source>
</evidence>
<dbReference type="InterPro" id="IPR004821">
    <property type="entry name" value="Cyt_trans-like"/>
</dbReference>
<evidence type="ECO:0000256" key="2">
    <source>
        <dbReference type="ARBA" id="ARBA00022679"/>
    </source>
</evidence>
<feature type="binding site" evidence="9">
    <location>
        <begin position="88"/>
        <end position="90"/>
    </location>
    <ligand>
        <name>ATP</name>
        <dbReference type="ChEBI" id="CHEBI:30616"/>
    </ligand>
</feature>
<dbReference type="OMA" id="MALMNRK"/>
<dbReference type="Pfam" id="PF01467">
    <property type="entry name" value="CTP_transf_like"/>
    <property type="match status" value="1"/>
</dbReference>
<dbReference type="Proteomes" id="UP000192638">
    <property type="component" value="Unassembled WGS sequence"/>
</dbReference>
<evidence type="ECO:0000256" key="9">
    <source>
        <dbReference type="HAMAP-Rule" id="MF_00151"/>
    </source>
</evidence>
<dbReference type="Proteomes" id="UP000470980">
    <property type="component" value="Unassembled WGS sequence"/>
</dbReference>
<evidence type="ECO:0000313" key="13">
    <source>
        <dbReference type="EMBL" id="MDF4186173.1"/>
    </source>
</evidence>
<dbReference type="UniPathway" id="UPA00241">
    <property type="reaction ID" value="UER00355"/>
</dbReference>
<evidence type="ECO:0000313" key="22">
    <source>
        <dbReference type="Proteomes" id="UP000195378"/>
    </source>
</evidence>
<gene>
    <name evidence="9 11" type="primary">coaD</name>
    <name evidence="17" type="ORF">A8C52_02390</name>
    <name evidence="16" type="ORF">B6U60_03055</name>
    <name evidence="12" type="ORF">B7R82_05465</name>
    <name evidence="18" type="ORF">DB362_02925</name>
    <name evidence="15" type="ORF">FYL06_02765</name>
    <name evidence="14" type="ORF">FYL10_00925</name>
    <name evidence="11" type="ORF">LSJ_0711</name>
    <name evidence="13" type="ORF">PV940_03865</name>
    <name evidence="19" type="ORF">QFE45_03950</name>
</gene>
<feature type="binding site" evidence="9">
    <location>
        <begin position="123"/>
        <end position="129"/>
    </location>
    <ligand>
        <name>ATP</name>
        <dbReference type="ChEBI" id="CHEBI:30616"/>
    </ligand>
</feature>
<dbReference type="NCBIfam" id="TIGR01510">
    <property type="entry name" value="coaD_prev_kdtB"/>
    <property type="match status" value="1"/>
</dbReference>
<dbReference type="PANTHER" id="PTHR21342:SF1">
    <property type="entry name" value="PHOSPHOPANTETHEINE ADENYLYLTRANSFERASE"/>
    <property type="match status" value="1"/>
</dbReference>
<feature type="binding site" evidence="9">
    <location>
        <position position="8"/>
    </location>
    <ligand>
        <name>substrate</name>
    </ligand>
</feature>
<evidence type="ECO:0000313" key="26">
    <source>
        <dbReference type="Proteomes" id="UP000471300"/>
    </source>
</evidence>
<dbReference type="InterPro" id="IPR001980">
    <property type="entry name" value="PPAT"/>
</dbReference>
<feature type="binding site" evidence="9">
    <location>
        <position position="40"/>
    </location>
    <ligand>
        <name>substrate</name>
    </ligand>
</feature>
<evidence type="ECO:0000256" key="6">
    <source>
        <dbReference type="ARBA" id="ARBA00022842"/>
    </source>
</evidence>
<evidence type="ECO:0000256" key="3">
    <source>
        <dbReference type="ARBA" id="ARBA00022695"/>
    </source>
</evidence>
<evidence type="ECO:0000256" key="5">
    <source>
        <dbReference type="ARBA" id="ARBA00022840"/>
    </source>
</evidence>
<proteinExistence type="inferred from homology"/>
<keyword evidence="6 9" id="KW-0460">Magnesium</keyword>
<comment type="subcellular location">
    <subcellularLocation>
        <location evidence="9">Cytoplasm</location>
    </subcellularLocation>
</comment>
<evidence type="ECO:0000313" key="12">
    <source>
        <dbReference type="EMBL" id="ARU19463.1"/>
    </source>
</evidence>
<dbReference type="EMBL" id="VSTU01000002">
    <property type="protein sequence ID" value="MYZ65884.1"/>
    <property type="molecule type" value="Genomic_DNA"/>
</dbReference>
<dbReference type="InterPro" id="IPR014729">
    <property type="entry name" value="Rossmann-like_a/b/a_fold"/>
</dbReference>
<evidence type="ECO:0000256" key="7">
    <source>
        <dbReference type="ARBA" id="ARBA00022993"/>
    </source>
</evidence>
<dbReference type="Proteomes" id="UP000195378">
    <property type="component" value="Chromosome"/>
</dbReference>
<keyword evidence="4 9" id="KW-0547">Nucleotide-binding</keyword>
<dbReference type="Gene3D" id="3.40.50.620">
    <property type="entry name" value="HUPs"/>
    <property type="match status" value="1"/>
</dbReference>
<evidence type="ECO:0000259" key="10">
    <source>
        <dbReference type="Pfam" id="PF01467"/>
    </source>
</evidence>
<feature type="binding site" evidence="9">
    <location>
        <position position="98"/>
    </location>
    <ligand>
        <name>ATP</name>
        <dbReference type="ChEBI" id="CHEBI:30616"/>
    </ligand>
</feature>
<feature type="binding site" evidence="9">
    <location>
        <position position="16"/>
    </location>
    <ligand>
        <name>ATP</name>
        <dbReference type="ChEBI" id="CHEBI:30616"/>
    </ligand>
</feature>
<dbReference type="Proteomes" id="UP001213566">
    <property type="component" value="Unassembled WGS sequence"/>
</dbReference>
<dbReference type="GO" id="GO:0015937">
    <property type="term" value="P:coenzyme A biosynthetic process"/>
    <property type="evidence" value="ECO:0007669"/>
    <property type="project" value="UniProtKB-UniRule"/>
</dbReference>
<comment type="cofactor">
    <cofactor evidence="9">
        <name>Mg(2+)</name>
        <dbReference type="ChEBI" id="CHEBI:18420"/>
    </cofactor>
</comment>
<evidence type="ECO:0000313" key="18">
    <source>
        <dbReference type="EMBL" id="PWG52886.1"/>
    </source>
</evidence>
<comment type="pathway">
    <text evidence="9">Cofactor biosynthesis; coenzyme A biosynthesis; CoA from (R)-pantothenate: step 4/5.</text>
</comment>
<evidence type="ECO:0000313" key="20">
    <source>
        <dbReference type="Proteomes" id="UP000029488"/>
    </source>
</evidence>
<dbReference type="Proteomes" id="UP000218139">
    <property type="component" value="Unassembled WGS sequence"/>
</dbReference>
<evidence type="ECO:0000313" key="19">
    <source>
        <dbReference type="EMBL" id="WII29266.1"/>
    </source>
</evidence>
<evidence type="ECO:0000313" key="15">
    <source>
        <dbReference type="EMBL" id="MYZ65884.1"/>
    </source>
</evidence>
<dbReference type="Proteomes" id="UP000245607">
    <property type="component" value="Unassembled WGS sequence"/>
</dbReference>
<evidence type="ECO:0000313" key="16">
    <source>
        <dbReference type="EMBL" id="OQQ85018.1"/>
    </source>
</evidence>
<evidence type="ECO:0000256" key="8">
    <source>
        <dbReference type="ARBA" id="ARBA00029346"/>
    </source>
</evidence>
<feature type="domain" description="Cytidyltransferase-like" evidence="10">
    <location>
        <begin position="4"/>
        <end position="133"/>
    </location>
</feature>
<evidence type="ECO:0000256" key="1">
    <source>
        <dbReference type="ARBA" id="ARBA00022490"/>
    </source>
</evidence>
<sequence>MKVIFPGSFDPITNGHMDLISRASKLFDQVVVVISNNTSKHSLFTPEEKYHLVTEALSKFSNVSVELIQTDLTINVVKKFNADAIIRGIRNTRDFTYEQEIALMNKKLDSDIETITLFSNPEVSFISSTLVREISQFNLDKLVGTVPDNVIEALRKKVKN</sequence>
<evidence type="ECO:0000313" key="25">
    <source>
        <dbReference type="Proteomes" id="UP000470980"/>
    </source>
</evidence>
<dbReference type="AlphaFoldDB" id="A0A089QF43"/>
<dbReference type="GO" id="GO:0005524">
    <property type="term" value="F:ATP binding"/>
    <property type="evidence" value="ECO:0007669"/>
    <property type="project" value="UniProtKB-KW"/>
</dbReference>
<feature type="binding site" evidence="9">
    <location>
        <begin position="8"/>
        <end position="9"/>
    </location>
    <ligand>
        <name>ATP</name>
        <dbReference type="ChEBI" id="CHEBI:30616"/>
    </ligand>
</feature>
<evidence type="ECO:0000313" key="17">
    <source>
        <dbReference type="EMBL" id="PAY44654.1"/>
    </source>
</evidence>
<dbReference type="Proteomes" id="UP000029488">
    <property type="component" value="Chromosome"/>
</dbReference>
<reference evidence="11 20" key="1">
    <citation type="journal article" date="2014" name="BMC Genomics">
        <title>Unusual genome complexity in Lactobacillus salivarius JCM1046.</title>
        <authorList>
            <person name="Raftis E.J."/>
            <person name="Forde B.M."/>
            <person name="Claesson M.J."/>
            <person name="O'Toole P.W."/>
        </authorList>
    </citation>
    <scope>NUCLEOTIDE SEQUENCE [LARGE SCALE GENOMIC DNA]</scope>
    <source>
        <strain evidence="11 20">JCM1046</strain>
    </source>
</reference>
<dbReference type="EMBL" id="LXZO01000123">
    <property type="protein sequence ID" value="PAY44654.1"/>
    <property type="molecule type" value="Genomic_DNA"/>
</dbReference>
<dbReference type="KEGG" id="lsj:LSJ_0711"/>
<evidence type="ECO:0000313" key="23">
    <source>
        <dbReference type="Proteomes" id="UP000218139"/>
    </source>
</evidence>
<comment type="similarity">
    <text evidence="9">Belongs to the bacterial CoaD family.</text>
</comment>
<feature type="binding site" evidence="9">
    <location>
        <position position="73"/>
    </location>
    <ligand>
        <name>substrate</name>
    </ligand>
</feature>
<protein>
    <recommendedName>
        <fullName evidence="9">Phosphopantetheine adenylyltransferase</fullName>
        <ecNumber evidence="9">2.7.7.3</ecNumber>
    </recommendedName>
    <alternativeName>
        <fullName evidence="9">Dephospho-CoA pyrophosphorylase</fullName>
    </alternativeName>
    <alternativeName>
        <fullName evidence="9">Pantetheine-phosphate adenylyltransferase</fullName>
        <shortName evidence="9">PPAT</shortName>
    </alternativeName>
</protein>
<dbReference type="Proteomes" id="UP001231316">
    <property type="component" value="Chromosome"/>
</dbReference>
<comment type="subunit">
    <text evidence="9">Homohexamer.</text>
</comment>
<dbReference type="SUPFAM" id="SSF52374">
    <property type="entry name" value="Nucleotidylyl transferase"/>
    <property type="match status" value="1"/>
</dbReference>
<reference evidence="25 26" key="6">
    <citation type="journal article" date="2020" name="Food Funct.">
        <title>Screening of Lactobacillus salivarius strains from the feces of Chinese populations and the evaluation of their effects against intestinal inflammation in mice.</title>
        <authorList>
            <person name="Zhai Q."/>
            <person name="Shen X."/>
            <person name="Cen S."/>
            <person name="Zhang C."/>
            <person name="Tian F."/>
            <person name="Zhao J."/>
            <person name="Zhang H."/>
            <person name="Xue Y."/>
            <person name="Chen W."/>
        </authorList>
    </citation>
    <scope>NUCLEOTIDE SEQUENCE [LARGE SCALE GENOMIC DNA]</scope>
    <source>
        <strain evidence="15 26">FZJTZ28M4.scaf</strain>
        <strain evidence="14 25">FZJTZ9M6.scaf</strain>
    </source>
</reference>
<dbReference type="EMBL" id="JARKHV010000002">
    <property type="protein sequence ID" value="MDF4186173.1"/>
    <property type="molecule type" value="Genomic_DNA"/>
</dbReference>
<dbReference type="EMBL" id="CP007646">
    <property type="protein sequence ID" value="AIR10403.1"/>
    <property type="molecule type" value="Genomic_DNA"/>
</dbReference>
<keyword evidence="5 9" id="KW-0067">ATP-binding</keyword>
<keyword evidence="2 9" id="KW-0808">Transferase</keyword>
<evidence type="ECO:0000313" key="21">
    <source>
        <dbReference type="Proteomes" id="UP000192638"/>
    </source>
</evidence>
<dbReference type="NCBIfam" id="TIGR00125">
    <property type="entry name" value="cyt_tran_rel"/>
    <property type="match status" value="1"/>
</dbReference>
<dbReference type="EMBL" id="CP123971">
    <property type="protein sequence ID" value="WII29266.1"/>
    <property type="molecule type" value="Genomic_DNA"/>
</dbReference>
<name>A0A089QF43_9LACO</name>
<feature type="binding site" evidence="9">
    <location>
        <position position="87"/>
    </location>
    <ligand>
        <name>substrate</name>
    </ligand>
</feature>
<evidence type="ECO:0000313" key="24">
    <source>
        <dbReference type="Proteomes" id="UP000245607"/>
    </source>
</evidence>
<dbReference type="HAMAP" id="MF_00151">
    <property type="entry name" value="PPAT_bact"/>
    <property type="match status" value="1"/>
</dbReference>
<dbReference type="EMBL" id="VSTR01000001">
    <property type="protein sequence ID" value="MYY72260.1"/>
    <property type="molecule type" value="Genomic_DNA"/>
</dbReference>
<dbReference type="PRINTS" id="PR01020">
    <property type="entry name" value="LPSBIOSNTHSS"/>
</dbReference>
<reference evidence="19" key="8">
    <citation type="submission" date="2023-04" db="EMBL/GenBank/DDBJ databases">
        <title>Four porcine-derived lactic acid bacteria strains analyses and their evaluation as potential probiotics based on genomics.</title>
        <authorList>
            <person name="Niu D."/>
        </authorList>
    </citation>
    <scope>NUCLEOTIDE SEQUENCE</scope>
    <source>
        <strain evidence="19">ZSA5</strain>
    </source>
</reference>
<dbReference type="EMBL" id="CP020858">
    <property type="protein sequence ID" value="ARU19463.1"/>
    <property type="molecule type" value="Genomic_DNA"/>
</dbReference>
<keyword evidence="3 9" id="KW-0548">Nucleotidyltransferase</keyword>
<reference evidence="12 22" key="4">
    <citation type="submission" date="2017-04" db="EMBL/GenBank/DDBJ databases">
        <title>Complete genome sequence of Lactobacillus salivarius ZLS006, a probiotic strain isolated from healthy piglet.</title>
        <authorList>
            <person name="Zhang D."/>
        </authorList>
    </citation>
    <scope>NUCLEOTIDE SEQUENCE [LARGE SCALE GENOMIC DNA]</scope>
    <source>
        <strain evidence="12 22">ZLS006</strain>
    </source>
</reference>
<comment type="catalytic activity">
    <reaction evidence="8 9">
        <text>(R)-4'-phosphopantetheine + ATP + H(+) = 3'-dephospho-CoA + diphosphate</text>
        <dbReference type="Rhea" id="RHEA:19801"/>
        <dbReference type="ChEBI" id="CHEBI:15378"/>
        <dbReference type="ChEBI" id="CHEBI:30616"/>
        <dbReference type="ChEBI" id="CHEBI:33019"/>
        <dbReference type="ChEBI" id="CHEBI:57328"/>
        <dbReference type="ChEBI" id="CHEBI:61723"/>
        <dbReference type="EC" id="2.7.7.3"/>
    </reaction>
</comment>
<organism evidence="11 20">
    <name type="scientific">Ligilactobacillus salivarius</name>
    <dbReference type="NCBI Taxonomy" id="1624"/>
    <lineage>
        <taxon>Bacteria</taxon>
        <taxon>Bacillati</taxon>
        <taxon>Bacillota</taxon>
        <taxon>Bacilli</taxon>
        <taxon>Lactobacillales</taxon>
        <taxon>Lactobacillaceae</taxon>
        <taxon>Ligilactobacillus</taxon>
    </lineage>
</organism>
<feature type="site" description="Transition state stabilizer" evidence="9">
    <location>
        <position position="16"/>
    </location>
</feature>
<evidence type="ECO:0000313" key="11">
    <source>
        <dbReference type="EMBL" id="AIR10403.1"/>
    </source>
</evidence>
<keyword evidence="1 9" id="KW-0963">Cytoplasm</keyword>
<dbReference type="EMBL" id="NBEB01000036">
    <property type="protein sequence ID" value="OQQ85018.1"/>
    <property type="molecule type" value="Genomic_DNA"/>
</dbReference>
<reference evidence="16 21" key="3">
    <citation type="submission" date="2017-03" db="EMBL/GenBank/DDBJ databases">
        <title>Phylogenomics and comparative genomics of Lactobacillus salivarius, a mammalian gut commensal.</title>
        <authorList>
            <person name="Harris H.M."/>
        </authorList>
    </citation>
    <scope>NUCLEOTIDE SEQUENCE [LARGE SCALE GENOMIC DNA]</scope>
    <source>
        <strain evidence="16 21">LMG 14477</strain>
    </source>
</reference>
<evidence type="ECO:0000313" key="14">
    <source>
        <dbReference type="EMBL" id="MYY72260.1"/>
    </source>
</evidence>
<dbReference type="GO" id="GO:0005737">
    <property type="term" value="C:cytoplasm"/>
    <property type="evidence" value="ECO:0007669"/>
    <property type="project" value="UniProtKB-SubCell"/>
</dbReference>
<dbReference type="EC" id="2.7.7.3" evidence="9"/>
<keyword evidence="7 9" id="KW-0173">Coenzyme A biosynthesis</keyword>
<comment type="function">
    <text evidence="9">Reversibly transfers an adenylyl group from ATP to 4'-phosphopantetheine, yielding dephospho-CoA (dPCoA) and pyrophosphate.</text>
</comment>
<dbReference type="Proteomes" id="UP000471300">
    <property type="component" value="Unassembled WGS sequence"/>
</dbReference>